<dbReference type="InParanoid" id="A0A4R6QST5"/>
<reference evidence="9 10" key="1">
    <citation type="submission" date="2019-03" db="EMBL/GenBank/DDBJ databases">
        <title>Genomic Encyclopedia of Type Strains, Phase IV (KMG-IV): sequencing the most valuable type-strain genomes for metagenomic binning, comparative biology and taxonomic classification.</title>
        <authorList>
            <person name="Goeker M."/>
        </authorList>
    </citation>
    <scope>NUCLEOTIDE SEQUENCE [LARGE SCALE GENOMIC DNA]</scope>
    <source>
        <strain evidence="9 10">DSM 16998</strain>
    </source>
</reference>
<dbReference type="Proteomes" id="UP000295361">
    <property type="component" value="Unassembled WGS sequence"/>
</dbReference>
<keyword evidence="10" id="KW-1185">Reference proteome</keyword>
<name>A0A4R6QST5_9BURK</name>
<evidence type="ECO:0000256" key="6">
    <source>
        <dbReference type="RuleBase" id="RU004057"/>
    </source>
</evidence>
<dbReference type="AlphaFoldDB" id="A0A4R6QST5"/>
<comment type="subcellular location">
    <subcellularLocation>
        <location evidence="1">Cell membrane</location>
        <topology evidence="1">Multi-pass membrane protein</topology>
    </subcellularLocation>
    <subcellularLocation>
        <location evidence="6">Membrane</location>
        <topology evidence="6">Multi-pass membrane protein</topology>
    </subcellularLocation>
</comment>
<proteinExistence type="inferred from homology"/>
<comment type="similarity">
    <text evidence="6">Belongs to the exbB/tolQ family.</text>
</comment>
<keyword evidence="3 7" id="KW-0812">Transmembrane</keyword>
<gene>
    <name evidence="9" type="ORF">DES47_101475</name>
</gene>
<dbReference type="GO" id="GO:0005886">
    <property type="term" value="C:plasma membrane"/>
    <property type="evidence" value="ECO:0007669"/>
    <property type="project" value="UniProtKB-SubCell"/>
</dbReference>
<evidence type="ECO:0000256" key="3">
    <source>
        <dbReference type="ARBA" id="ARBA00022692"/>
    </source>
</evidence>
<dbReference type="Pfam" id="PF01618">
    <property type="entry name" value="MotA_ExbB"/>
    <property type="match status" value="1"/>
</dbReference>
<evidence type="ECO:0000259" key="8">
    <source>
        <dbReference type="Pfam" id="PF01618"/>
    </source>
</evidence>
<evidence type="ECO:0000256" key="1">
    <source>
        <dbReference type="ARBA" id="ARBA00004651"/>
    </source>
</evidence>
<feature type="transmembrane region" description="Helical" evidence="7">
    <location>
        <begin position="112"/>
        <end position="139"/>
    </location>
</feature>
<keyword evidence="2" id="KW-1003">Cell membrane</keyword>
<evidence type="ECO:0000313" key="9">
    <source>
        <dbReference type="EMBL" id="TDP74417.1"/>
    </source>
</evidence>
<dbReference type="PANTHER" id="PTHR30625:SF11">
    <property type="entry name" value="MOTA_TOLQ_EXBB PROTON CHANNEL DOMAIN-CONTAINING PROTEIN"/>
    <property type="match status" value="1"/>
</dbReference>
<dbReference type="InterPro" id="IPR050790">
    <property type="entry name" value="ExbB/TolQ_transport"/>
</dbReference>
<keyword evidence="6" id="KW-0653">Protein transport</keyword>
<evidence type="ECO:0000313" key="10">
    <source>
        <dbReference type="Proteomes" id="UP000295361"/>
    </source>
</evidence>
<accession>A0A4R6QST5</accession>
<comment type="caution">
    <text evidence="9">The sequence shown here is derived from an EMBL/GenBank/DDBJ whole genome shotgun (WGS) entry which is preliminary data.</text>
</comment>
<protein>
    <submittedName>
        <fullName evidence="9">Biopolymer transport protein ExbB</fullName>
    </submittedName>
</protein>
<feature type="transmembrane region" description="Helical" evidence="7">
    <location>
        <begin position="12"/>
        <end position="29"/>
    </location>
</feature>
<organism evidence="9 10">
    <name type="scientific">Roseateles toxinivorans</name>
    <dbReference type="NCBI Taxonomy" id="270368"/>
    <lineage>
        <taxon>Bacteria</taxon>
        <taxon>Pseudomonadati</taxon>
        <taxon>Pseudomonadota</taxon>
        <taxon>Betaproteobacteria</taxon>
        <taxon>Burkholderiales</taxon>
        <taxon>Sphaerotilaceae</taxon>
        <taxon>Roseateles</taxon>
    </lineage>
</organism>
<evidence type="ECO:0000256" key="4">
    <source>
        <dbReference type="ARBA" id="ARBA00022989"/>
    </source>
</evidence>
<dbReference type="PANTHER" id="PTHR30625">
    <property type="entry name" value="PROTEIN TOLQ"/>
    <property type="match status" value="1"/>
</dbReference>
<dbReference type="GO" id="GO:0017038">
    <property type="term" value="P:protein import"/>
    <property type="evidence" value="ECO:0007669"/>
    <property type="project" value="TreeGrafter"/>
</dbReference>
<keyword evidence="6" id="KW-0813">Transport</keyword>
<dbReference type="EMBL" id="SNXS01000001">
    <property type="protein sequence ID" value="TDP74417.1"/>
    <property type="molecule type" value="Genomic_DNA"/>
</dbReference>
<keyword evidence="4 7" id="KW-1133">Transmembrane helix</keyword>
<evidence type="ECO:0000256" key="2">
    <source>
        <dbReference type="ARBA" id="ARBA00022475"/>
    </source>
</evidence>
<feature type="transmembrane region" description="Helical" evidence="7">
    <location>
        <begin position="151"/>
        <end position="171"/>
    </location>
</feature>
<evidence type="ECO:0000256" key="5">
    <source>
        <dbReference type="ARBA" id="ARBA00023136"/>
    </source>
</evidence>
<sequence length="227" mass="24078">MSLFSIIQAAGWPIWPLLLCSVVALTLIIERFSSLRTVRIAPVTLLDEVMSVTRANLPAADVVNKLAQNSVLGLLMATGLRAVIADARISEDGLRQVFESAGRAAVHQMERYLNALGTIASAAPLLGLLGTVVGMIEIFGSQSPTGGNPALLAHGISIALYNTAFGLIIAIPSLMFYRYFRGLVDGFTLDMEQATERLVPHLMRFSVRTPPAVAAAPLPAVPAATTA</sequence>
<feature type="domain" description="MotA/TolQ/ExbB proton channel" evidence="8">
    <location>
        <begin position="69"/>
        <end position="192"/>
    </location>
</feature>
<evidence type="ECO:0000256" key="7">
    <source>
        <dbReference type="SAM" id="Phobius"/>
    </source>
</evidence>
<keyword evidence="5 7" id="KW-0472">Membrane</keyword>
<dbReference type="InterPro" id="IPR002898">
    <property type="entry name" value="MotA_ExbB_proton_chnl"/>
</dbReference>